<dbReference type="AlphaFoldDB" id="A0A653DWD2"/>
<evidence type="ECO:0000313" key="2">
    <source>
        <dbReference type="Proteomes" id="UP000410492"/>
    </source>
</evidence>
<dbReference type="Proteomes" id="UP000410492">
    <property type="component" value="Unassembled WGS sequence"/>
</dbReference>
<reference evidence="1 2" key="1">
    <citation type="submission" date="2019-01" db="EMBL/GenBank/DDBJ databases">
        <authorList>
            <person name="Sayadi A."/>
        </authorList>
    </citation>
    <scope>NUCLEOTIDE SEQUENCE [LARGE SCALE GENOMIC DNA]</scope>
</reference>
<evidence type="ECO:0000313" key="1">
    <source>
        <dbReference type="EMBL" id="VEN64496.1"/>
    </source>
</evidence>
<name>A0A653DWD2_CALMS</name>
<dbReference type="EMBL" id="CAACVG010015477">
    <property type="protein sequence ID" value="VEN64496.1"/>
    <property type="molecule type" value="Genomic_DNA"/>
</dbReference>
<protein>
    <submittedName>
        <fullName evidence="1">Uncharacterized protein</fullName>
    </submittedName>
</protein>
<sequence length="33" mass="4053">MDSENLWKTCSNSRKLITFRYIRFFDSTYRACV</sequence>
<gene>
    <name evidence="1" type="ORF">CALMAC_LOCUS21007</name>
</gene>
<accession>A0A653DWD2</accession>
<proteinExistence type="predicted"/>
<organism evidence="1 2">
    <name type="scientific">Callosobruchus maculatus</name>
    <name type="common">Southern cowpea weevil</name>
    <name type="synonym">Pulse bruchid</name>
    <dbReference type="NCBI Taxonomy" id="64391"/>
    <lineage>
        <taxon>Eukaryota</taxon>
        <taxon>Metazoa</taxon>
        <taxon>Ecdysozoa</taxon>
        <taxon>Arthropoda</taxon>
        <taxon>Hexapoda</taxon>
        <taxon>Insecta</taxon>
        <taxon>Pterygota</taxon>
        <taxon>Neoptera</taxon>
        <taxon>Endopterygota</taxon>
        <taxon>Coleoptera</taxon>
        <taxon>Polyphaga</taxon>
        <taxon>Cucujiformia</taxon>
        <taxon>Chrysomeloidea</taxon>
        <taxon>Chrysomelidae</taxon>
        <taxon>Bruchinae</taxon>
        <taxon>Bruchini</taxon>
        <taxon>Callosobruchus</taxon>
    </lineage>
</organism>
<keyword evidence="2" id="KW-1185">Reference proteome</keyword>